<protein>
    <submittedName>
        <fullName evidence="1">Uncharacterized protein</fullName>
    </submittedName>
</protein>
<dbReference type="EMBL" id="BAVS01000027">
    <property type="protein sequence ID" value="GAE94584.1"/>
    <property type="molecule type" value="Genomic_DNA"/>
</dbReference>
<evidence type="ECO:0000313" key="2">
    <source>
        <dbReference type="Proteomes" id="UP000019102"/>
    </source>
</evidence>
<dbReference type="STRING" id="1298598.JCM21714_3756"/>
<reference evidence="1 2" key="1">
    <citation type="journal article" date="2014" name="Genome Announc.">
        <title>Draft Genome Sequence of the Boron-Tolerant and Moderately Halotolerant Bacterium Gracilibacillus boraciitolerans JCM 21714T.</title>
        <authorList>
            <person name="Ahmed I."/>
            <person name="Oshima K."/>
            <person name="Suda W."/>
            <person name="Kitamura K."/>
            <person name="Iida T."/>
            <person name="Ohmori Y."/>
            <person name="Fujiwara T."/>
            <person name="Hattori M."/>
            <person name="Ohkuma M."/>
        </authorList>
    </citation>
    <scope>NUCLEOTIDE SEQUENCE [LARGE SCALE GENOMIC DNA]</scope>
    <source>
        <strain evidence="1 2">JCM 21714</strain>
    </source>
</reference>
<evidence type="ECO:0000313" key="1">
    <source>
        <dbReference type="EMBL" id="GAE94584.1"/>
    </source>
</evidence>
<dbReference type="PANTHER" id="PTHR35586">
    <property type="entry name" value="SLL1691 PROTEIN"/>
    <property type="match status" value="1"/>
</dbReference>
<accession>W4VPB0</accession>
<keyword evidence="2" id="KW-1185">Reference proteome</keyword>
<dbReference type="AlphaFoldDB" id="W4VPB0"/>
<dbReference type="eggNOG" id="COG5464">
    <property type="taxonomic scope" value="Bacteria"/>
</dbReference>
<comment type="caution">
    <text evidence="1">The sequence shown here is derived from an EMBL/GenBank/DDBJ whole genome shotgun (WGS) entry which is preliminary data.</text>
</comment>
<sequence>MNNAILEVCEDTKQYISHDQLFKQLIGKFFSEFIELFFPEVHKQLDYSQMKPLSEELFTDLMKGENRRADIVVEATLKGKETLIIIHVEPQSYHQDNFPQRMYQYFSLLYNRYRKPILPIALFTYDQIKDEPNQFTIQFPFFDVLTFSFLKVELKKQNWRAYLKSNNPVAAALLSRMGYLESEKTEVKREFLRMLLTLNTTPAELELVNGFFESYLKLNEQEEERLMKEMQEKEFTEEEREFISRLPNSWRDKGLRQGREEGLKIGMKEGKKEGIKEGIEEGIIKGETKALAKTTIRLITKFVAPVSEDLVETIQKQDIQTLERLIDHIDEFKSIGQVKEYLK</sequence>
<name>W4VPB0_9BACI</name>
<dbReference type="OrthoDB" id="419816at2"/>
<dbReference type="PANTHER" id="PTHR35586:SF1">
    <property type="entry name" value="SLL1691 PROTEIN"/>
    <property type="match status" value="1"/>
</dbReference>
<dbReference type="Proteomes" id="UP000019102">
    <property type="component" value="Unassembled WGS sequence"/>
</dbReference>
<proteinExistence type="predicted"/>
<dbReference type="RefSeq" id="WP_035725214.1">
    <property type="nucleotide sequence ID" value="NZ_BAVS01000027.1"/>
</dbReference>
<organism evidence="1 2">
    <name type="scientific">Gracilibacillus boraciitolerans JCM 21714</name>
    <dbReference type="NCBI Taxonomy" id="1298598"/>
    <lineage>
        <taxon>Bacteria</taxon>
        <taxon>Bacillati</taxon>
        <taxon>Bacillota</taxon>
        <taxon>Bacilli</taxon>
        <taxon>Bacillales</taxon>
        <taxon>Bacillaceae</taxon>
        <taxon>Gracilibacillus</taxon>
    </lineage>
</organism>
<gene>
    <name evidence="1" type="ORF">JCM21714_3756</name>
</gene>